<sequence length="64" mass="6860">MSDTVDRSYSFLRCRVADAADKHARSSSSAATSPTTRAPLHPSTGDRPANPNPNPNRPREVDGP</sequence>
<evidence type="ECO:0000256" key="1">
    <source>
        <dbReference type="SAM" id="MobiDB-lite"/>
    </source>
</evidence>
<name>C1AS82_RHOOB</name>
<dbReference type="Proteomes" id="UP000002212">
    <property type="component" value="Chromosome"/>
</dbReference>
<organism evidence="2 3">
    <name type="scientific">Rhodococcus opacus (strain B4)</name>
    <dbReference type="NCBI Taxonomy" id="632772"/>
    <lineage>
        <taxon>Bacteria</taxon>
        <taxon>Bacillati</taxon>
        <taxon>Actinomycetota</taxon>
        <taxon>Actinomycetes</taxon>
        <taxon>Mycobacteriales</taxon>
        <taxon>Nocardiaceae</taxon>
        <taxon>Rhodococcus</taxon>
    </lineage>
</organism>
<dbReference type="EMBL" id="AP011115">
    <property type="protein sequence ID" value="BAH48331.1"/>
    <property type="molecule type" value="Genomic_DNA"/>
</dbReference>
<evidence type="ECO:0000313" key="2">
    <source>
        <dbReference type="EMBL" id="BAH48331.1"/>
    </source>
</evidence>
<protein>
    <submittedName>
        <fullName evidence="2">Uncharacterized protein</fullName>
    </submittedName>
</protein>
<proteinExistence type="predicted"/>
<evidence type="ECO:0000313" key="3">
    <source>
        <dbReference type="Proteomes" id="UP000002212"/>
    </source>
</evidence>
<reference evidence="2 3" key="1">
    <citation type="submission" date="2009-03" db="EMBL/GenBank/DDBJ databases">
        <title>Comparison of the complete genome sequences of Rhodococcus erythropolis PR4 and Rhodococcus opacus B4.</title>
        <authorList>
            <person name="Takarada H."/>
            <person name="Sekine M."/>
            <person name="Hosoyama A."/>
            <person name="Yamada R."/>
            <person name="Fujisawa T."/>
            <person name="Omata S."/>
            <person name="Shimizu A."/>
            <person name="Tsukatani N."/>
            <person name="Tanikawa S."/>
            <person name="Fujita N."/>
            <person name="Harayama S."/>
        </authorList>
    </citation>
    <scope>NUCLEOTIDE SEQUENCE [LARGE SCALE GENOMIC DNA]</scope>
    <source>
        <strain evidence="2 3">B4</strain>
    </source>
</reference>
<dbReference type="AlphaFoldDB" id="C1AS82"/>
<accession>C1AS82</accession>
<feature type="region of interest" description="Disordered" evidence="1">
    <location>
        <begin position="19"/>
        <end position="64"/>
    </location>
</feature>
<feature type="compositionally biased region" description="Low complexity" evidence="1">
    <location>
        <begin position="26"/>
        <end position="39"/>
    </location>
</feature>
<dbReference type="STRING" id="632772.ROP_00840"/>
<dbReference type="KEGG" id="rop:ROP_00840"/>
<gene>
    <name evidence="2" type="ordered locus">ROP_00840</name>
</gene>
<dbReference type="PATRIC" id="fig|632772.20.peg.105"/>
<dbReference type="HOGENOM" id="CLU_2864896_0_0_11"/>